<sequence length="221" mass="24749">MNSTTDKKNDLSRYLKSGIRAAAVINFGPNDSIPVNGIYIGSKQEQYLIIELSQKSVESLTLRKLNNVDIVVRAVTDTELGHIVAFKTSILSSISKPAHLLFLRPPTNYASKPIREHERYKIDLECQIHFGTLLFDATILDFSVSGCGLYFSEQSDIENGIKLQVQSALSAHLPDELVYQVVSKKKHNKGWLIGVQFKEPVEMNENLKKELLEQAFLSGSL</sequence>
<evidence type="ECO:0000259" key="5">
    <source>
        <dbReference type="Pfam" id="PF12945"/>
    </source>
</evidence>
<keyword evidence="2" id="KW-0547">Nucleotide-binding</keyword>
<dbReference type="SUPFAM" id="SSF141371">
    <property type="entry name" value="PilZ domain-like"/>
    <property type="match status" value="2"/>
</dbReference>
<dbReference type="InterPro" id="IPR009875">
    <property type="entry name" value="PilZ_domain"/>
</dbReference>
<dbReference type="InterPro" id="IPR012349">
    <property type="entry name" value="Split_barrel_FMN-bd"/>
</dbReference>
<comment type="caution">
    <text evidence="6">The sequence shown here is derived from an EMBL/GenBank/DDBJ whole genome shotgun (WGS) entry which is preliminary data.</text>
</comment>
<gene>
    <name evidence="6" type="ORF">AB4566_06640</name>
</gene>
<evidence type="ECO:0000259" key="4">
    <source>
        <dbReference type="Pfam" id="PF07238"/>
    </source>
</evidence>
<dbReference type="Pfam" id="PF07238">
    <property type="entry name" value="PilZ"/>
    <property type="match status" value="1"/>
</dbReference>
<feature type="domain" description="Type III secretion system flagellar brake protein YcgR PilZN" evidence="5">
    <location>
        <begin position="40"/>
        <end position="106"/>
    </location>
</feature>
<dbReference type="Gene3D" id="2.40.10.220">
    <property type="entry name" value="predicted glycosyltransferase like domains"/>
    <property type="match status" value="1"/>
</dbReference>
<dbReference type="Proteomes" id="UP001570417">
    <property type="component" value="Unassembled WGS sequence"/>
</dbReference>
<feature type="domain" description="PilZ" evidence="4">
    <location>
        <begin position="114"/>
        <end position="208"/>
    </location>
</feature>
<keyword evidence="7" id="KW-1185">Reference proteome</keyword>
<keyword evidence="1" id="KW-0973">c-di-GMP</keyword>
<evidence type="ECO:0000256" key="1">
    <source>
        <dbReference type="ARBA" id="ARBA00022636"/>
    </source>
</evidence>
<evidence type="ECO:0000313" key="7">
    <source>
        <dbReference type="Proteomes" id="UP001570417"/>
    </source>
</evidence>
<dbReference type="RefSeq" id="WP_372265469.1">
    <property type="nucleotide sequence ID" value="NZ_JBFRUW010000018.1"/>
</dbReference>
<evidence type="ECO:0000313" key="6">
    <source>
        <dbReference type="EMBL" id="MFA0567948.1"/>
    </source>
</evidence>
<name>A0ABV4N9K7_9VIBR</name>
<proteinExistence type="predicted"/>
<dbReference type="Pfam" id="PF12945">
    <property type="entry name" value="PilZNR"/>
    <property type="match status" value="1"/>
</dbReference>
<reference evidence="6 7" key="1">
    <citation type="journal article" date="2024" name="ISME J.">
        <title>Tailless and filamentous prophages are predominant in marine Vibrio.</title>
        <authorList>
            <person name="Steensen K."/>
            <person name="Seneca J."/>
            <person name="Bartlau N."/>
            <person name="Yu X.A."/>
            <person name="Hussain F.A."/>
            <person name="Polz M.F."/>
        </authorList>
    </citation>
    <scope>NUCLEOTIDE SEQUENCE [LARGE SCALE GENOMIC DNA]</scope>
    <source>
        <strain evidence="6 7">10N.222.51.A1</strain>
    </source>
</reference>
<protein>
    <submittedName>
        <fullName evidence="6">PilZ domain-containing protein</fullName>
    </submittedName>
</protein>
<dbReference type="Gene3D" id="2.30.110.10">
    <property type="entry name" value="Electron Transport, Fmn-binding Protein, Chain A"/>
    <property type="match status" value="1"/>
</dbReference>
<evidence type="ECO:0000256" key="2">
    <source>
        <dbReference type="ARBA" id="ARBA00022741"/>
    </source>
</evidence>
<dbReference type="EMBL" id="JBFRUW010000018">
    <property type="protein sequence ID" value="MFA0567948.1"/>
    <property type="molecule type" value="Genomic_DNA"/>
</dbReference>
<evidence type="ECO:0000256" key="3">
    <source>
        <dbReference type="ARBA" id="ARBA00023143"/>
    </source>
</evidence>
<keyword evidence="3" id="KW-0975">Bacterial flagellum</keyword>
<organism evidence="6 7">
    <name type="scientific">Vibrio gallaecicus</name>
    <dbReference type="NCBI Taxonomy" id="552386"/>
    <lineage>
        <taxon>Bacteria</taxon>
        <taxon>Pseudomonadati</taxon>
        <taxon>Pseudomonadota</taxon>
        <taxon>Gammaproteobacteria</taxon>
        <taxon>Vibrionales</taxon>
        <taxon>Vibrionaceae</taxon>
        <taxon>Vibrio</taxon>
    </lineage>
</organism>
<accession>A0ABV4N9K7</accession>
<dbReference type="InterPro" id="IPR009926">
    <property type="entry name" value="T3SS_YcgR_PilZN"/>
</dbReference>